<dbReference type="AlphaFoldDB" id="A0A2I1DLS8"/>
<evidence type="ECO:0000259" key="1">
    <source>
        <dbReference type="PROSITE" id="PS50994"/>
    </source>
</evidence>
<proteinExistence type="predicted"/>
<gene>
    <name evidence="2" type="ORF">B1757_07725</name>
</gene>
<dbReference type="Pfam" id="PF00665">
    <property type="entry name" value="rve"/>
    <property type="match status" value="1"/>
</dbReference>
<dbReference type="InterPro" id="IPR001584">
    <property type="entry name" value="Integrase_cat-core"/>
</dbReference>
<dbReference type="GO" id="GO:0003676">
    <property type="term" value="F:nucleic acid binding"/>
    <property type="evidence" value="ECO:0007669"/>
    <property type="project" value="InterPro"/>
</dbReference>
<organism evidence="2 3">
    <name type="scientific">Acidithiobacillus marinus</name>
    <dbReference type="NCBI Taxonomy" id="187490"/>
    <lineage>
        <taxon>Bacteria</taxon>
        <taxon>Pseudomonadati</taxon>
        <taxon>Pseudomonadota</taxon>
        <taxon>Acidithiobacillia</taxon>
        <taxon>Acidithiobacillales</taxon>
        <taxon>Acidithiobacillaceae</taxon>
        <taxon>Acidithiobacillus</taxon>
    </lineage>
</organism>
<dbReference type="OrthoDB" id="9795424at2"/>
<dbReference type="SUPFAM" id="SSF53098">
    <property type="entry name" value="Ribonuclease H-like"/>
    <property type="match status" value="1"/>
</dbReference>
<keyword evidence="3" id="KW-1185">Reference proteome</keyword>
<feature type="domain" description="Integrase catalytic" evidence="1">
    <location>
        <begin position="183"/>
        <end position="369"/>
    </location>
</feature>
<sequence>MIVTLHTDKLTTLEQLRAFIEGTQARSFQASSRQEAYDCIADTLRRFHYAQCRKADKGLITRFLCQVTGLSRQQMVRHIHQFRETRQVQDRRRAPAKPFPRHYTDADVHLLAELDRLHGTLSGPATRKLAERAFQVFGDIRYERLAAISNGHLYNLRKSTGYQRLRIVQDKTRPLRNRIGERRKPRPDGRPGWLRVDSVHQGDLDGIKGLYLINAVDEVTQFQFVCAVERISEHFLLPILEQLIQAFPFIIHGFHSDNGSEYINRRVASLLNKLHVEEFTKSRSRQSSDNALVESKNGSVVRKHLGYSHIPGRFSKQVNDFTFTVLSPYLNFHRPCFFPEEYLDTKGRLRKRYRYATMMTPYDKLKSLSDACQFLRPGISFVDLDAQAHQFSDNEAARRLNIARDKLFRTIYNTLTPVA</sequence>
<dbReference type="Gene3D" id="3.30.420.10">
    <property type="entry name" value="Ribonuclease H-like superfamily/Ribonuclease H"/>
    <property type="match status" value="1"/>
</dbReference>
<evidence type="ECO:0000313" key="3">
    <source>
        <dbReference type="Proteomes" id="UP000234329"/>
    </source>
</evidence>
<evidence type="ECO:0000313" key="2">
    <source>
        <dbReference type="EMBL" id="PKY10835.1"/>
    </source>
</evidence>
<dbReference type="GO" id="GO:0015074">
    <property type="term" value="P:DNA integration"/>
    <property type="evidence" value="ECO:0007669"/>
    <property type="project" value="InterPro"/>
</dbReference>
<dbReference type="Proteomes" id="UP000234329">
    <property type="component" value="Unassembled WGS sequence"/>
</dbReference>
<dbReference type="EMBL" id="MXAV01000033">
    <property type="protein sequence ID" value="PKY10835.1"/>
    <property type="molecule type" value="Genomic_DNA"/>
</dbReference>
<dbReference type="InParanoid" id="A0A2I1DLS8"/>
<protein>
    <submittedName>
        <fullName evidence="2">Integrase</fullName>
    </submittedName>
</protein>
<comment type="caution">
    <text evidence="2">The sequence shown here is derived from an EMBL/GenBank/DDBJ whole genome shotgun (WGS) entry which is preliminary data.</text>
</comment>
<reference evidence="2 3" key="1">
    <citation type="submission" date="2017-03" db="EMBL/GenBank/DDBJ databases">
        <title>Draft genime sequence of the acidophilic sulfur-oxidizing bacterium Acidithiobacillus sp. SH, isolated from seawater.</title>
        <authorList>
            <person name="Sharmin S."/>
            <person name="Tokuhisa M."/>
            <person name="Kanao T."/>
            <person name="Kamimura K."/>
        </authorList>
    </citation>
    <scope>NUCLEOTIDE SEQUENCE [LARGE SCALE GENOMIC DNA]</scope>
    <source>
        <strain evidence="2 3">SH</strain>
    </source>
</reference>
<dbReference type="InterPro" id="IPR012337">
    <property type="entry name" value="RNaseH-like_sf"/>
</dbReference>
<dbReference type="InterPro" id="IPR036397">
    <property type="entry name" value="RNaseH_sf"/>
</dbReference>
<accession>A0A2I1DLS8</accession>
<dbReference type="PROSITE" id="PS50994">
    <property type="entry name" value="INTEGRASE"/>
    <property type="match status" value="1"/>
</dbReference>
<name>A0A2I1DLS8_9PROT</name>